<keyword evidence="2" id="KW-0472">Membrane</keyword>
<dbReference type="AlphaFoldDB" id="A0A6A5ZY29"/>
<gene>
    <name evidence="3" type="ORF">P153DRAFT_361772</name>
</gene>
<sequence length="310" mass="33552">MDIQSPAASTWLNKPTTLPTRPKSPSIFTEQREMQQVDTPASVEQVVPSTAFHKHNSPSPGTFPEDIAETVELPDASAVQPKTTFTSVVAMIVRFCLEKAWEYKFSFFTSLMKAPKTTVLAILCAILAIIAFPSLLSMLGLGLSIARILTYAIPIGVTYLITYSYCKPPANDTSFTIPLGDVEALPKERVRVMVRIMNAELSRLLDVLDGEEGRAIKLETVRLASLLETVPHEAKVSSAVAPFGRHGVSRGMVAGGVPSGMHVFGAPAFGTPGQGFYNGRYPPIQEARFAGGLYLDVPEPCDAVVMAYCE</sequence>
<keyword evidence="4" id="KW-1185">Reference proteome</keyword>
<feature type="transmembrane region" description="Helical" evidence="2">
    <location>
        <begin position="119"/>
        <end position="142"/>
    </location>
</feature>
<keyword evidence="2" id="KW-1133">Transmembrane helix</keyword>
<evidence type="ECO:0000313" key="3">
    <source>
        <dbReference type="EMBL" id="KAF2123804.1"/>
    </source>
</evidence>
<feature type="region of interest" description="Disordered" evidence="1">
    <location>
        <begin position="1"/>
        <end position="25"/>
    </location>
</feature>
<dbReference type="RefSeq" id="XP_033518198.1">
    <property type="nucleotide sequence ID" value="XM_033667015.1"/>
</dbReference>
<feature type="compositionally biased region" description="Polar residues" evidence="1">
    <location>
        <begin position="1"/>
        <end position="19"/>
    </location>
</feature>
<evidence type="ECO:0000256" key="1">
    <source>
        <dbReference type="SAM" id="MobiDB-lite"/>
    </source>
</evidence>
<dbReference type="GeneID" id="54407447"/>
<evidence type="ECO:0000256" key="2">
    <source>
        <dbReference type="SAM" id="Phobius"/>
    </source>
</evidence>
<accession>A0A6A5ZY29</accession>
<name>A0A6A5ZY29_9PLEO</name>
<evidence type="ECO:0000313" key="4">
    <source>
        <dbReference type="Proteomes" id="UP000799771"/>
    </source>
</evidence>
<dbReference type="Proteomes" id="UP000799771">
    <property type="component" value="Unassembled WGS sequence"/>
</dbReference>
<protein>
    <submittedName>
        <fullName evidence="3">Uncharacterized protein</fullName>
    </submittedName>
</protein>
<reference evidence="3" key="1">
    <citation type="journal article" date="2020" name="Stud. Mycol.">
        <title>101 Dothideomycetes genomes: a test case for predicting lifestyles and emergence of pathogens.</title>
        <authorList>
            <person name="Haridas S."/>
            <person name="Albert R."/>
            <person name="Binder M."/>
            <person name="Bloem J."/>
            <person name="Labutti K."/>
            <person name="Salamov A."/>
            <person name="Andreopoulos B."/>
            <person name="Baker S."/>
            <person name="Barry K."/>
            <person name="Bills G."/>
            <person name="Bluhm B."/>
            <person name="Cannon C."/>
            <person name="Castanera R."/>
            <person name="Culley D."/>
            <person name="Daum C."/>
            <person name="Ezra D."/>
            <person name="Gonzalez J."/>
            <person name="Henrissat B."/>
            <person name="Kuo A."/>
            <person name="Liang C."/>
            <person name="Lipzen A."/>
            <person name="Lutzoni F."/>
            <person name="Magnuson J."/>
            <person name="Mondo S."/>
            <person name="Nolan M."/>
            <person name="Ohm R."/>
            <person name="Pangilinan J."/>
            <person name="Park H.-J."/>
            <person name="Ramirez L."/>
            <person name="Alfaro M."/>
            <person name="Sun H."/>
            <person name="Tritt A."/>
            <person name="Yoshinaga Y."/>
            <person name="Zwiers L.-H."/>
            <person name="Turgeon B."/>
            <person name="Goodwin S."/>
            <person name="Spatafora J."/>
            <person name="Crous P."/>
            <person name="Grigoriev I."/>
        </authorList>
    </citation>
    <scope>NUCLEOTIDE SEQUENCE</scope>
    <source>
        <strain evidence="3">CBS 119687</strain>
    </source>
</reference>
<organism evidence="3 4">
    <name type="scientific">Dothidotthia symphoricarpi CBS 119687</name>
    <dbReference type="NCBI Taxonomy" id="1392245"/>
    <lineage>
        <taxon>Eukaryota</taxon>
        <taxon>Fungi</taxon>
        <taxon>Dikarya</taxon>
        <taxon>Ascomycota</taxon>
        <taxon>Pezizomycotina</taxon>
        <taxon>Dothideomycetes</taxon>
        <taxon>Pleosporomycetidae</taxon>
        <taxon>Pleosporales</taxon>
        <taxon>Dothidotthiaceae</taxon>
        <taxon>Dothidotthia</taxon>
    </lineage>
</organism>
<keyword evidence="2" id="KW-0812">Transmembrane</keyword>
<dbReference type="EMBL" id="ML977522">
    <property type="protein sequence ID" value="KAF2123804.1"/>
    <property type="molecule type" value="Genomic_DNA"/>
</dbReference>
<proteinExistence type="predicted"/>